<reference evidence="7 8" key="1">
    <citation type="submission" date="2016-03" db="EMBL/GenBank/DDBJ databases">
        <authorList>
            <person name="Ploux O."/>
        </authorList>
    </citation>
    <scope>NUCLEOTIDE SEQUENCE [LARGE SCALE GENOMIC DNA]</scope>
    <source>
        <strain evidence="7 8">R-45371</strain>
    </source>
</reference>
<keyword evidence="5 6" id="KW-0472">Membrane</keyword>
<keyword evidence="4 6" id="KW-1133">Transmembrane helix</keyword>
<name>A0A177M0S2_METMH</name>
<gene>
    <name evidence="7" type="ORF">A1353_01955</name>
</gene>
<feature type="transmembrane region" description="Helical" evidence="6">
    <location>
        <begin position="126"/>
        <end position="150"/>
    </location>
</feature>
<evidence type="ECO:0000256" key="5">
    <source>
        <dbReference type="ARBA" id="ARBA00023136"/>
    </source>
</evidence>
<dbReference type="Pfam" id="PF01925">
    <property type="entry name" value="TauE"/>
    <property type="match status" value="1"/>
</dbReference>
<dbReference type="EMBL" id="LUUH01000088">
    <property type="protein sequence ID" value="OAH98418.1"/>
    <property type="molecule type" value="Genomic_DNA"/>
</dbReference>
<evidence type="ECO:0000256" key="4">
    <source>
        <dbReference type="ARBA" id="ARBA00022989"/>
    </source>
</evidence>
<evidence type="ECO:0000256" key="3">
    <source>
        <dbReference type="ARBA" id="ARBA00022692"/>
    </source>
</evidence>
<feature type="transmembrane region" description="Helical" evidence="6">
    <location>
        <begin position="162"/>
        <end position="182"/>
    </location>
</feature>
<protein>
    <recommendedName>
        <fullName evidence="6">Probable membrane transporter protein</fullName>
    </recommendedName>
</protein>
<comment type="similarity">
    <text evidence="2 6">Belongs to the 4-toluene sulfonate uptake permease (TSUP) (TC 2.A.102) family.</text>
</comment>
<evidence type="ECO:0000313" key="8">
    <source>
        <dbReference type="Proteomes" id="UP000077763"/>
    </source>
</evidence>
<dbReference type="GO" id="GO:0005886">
    <property type="term" value="C:plasma membrane"/>
    <property type="evidence" value="ECO:0007669"/>
    <property type="project" value="UniProtKB-SubCell"/>
</dbReference>
<keyword evidence="3 6" id="KW-0812">Transmembrane</keyword>
<sequence>MPIEIMIIVAVTAIIQSLFGAGILLFGTPLLLLLGYEFVDVLIVLLPVSLAVNLMQLLKHHAHVDWTFYRKIVLLTLPPITVFLFLVTHVRINIGLIVGPFLLFIAVKEWSAAAGRIIDRMMRQEALYFVAIGVVHGVSNLGGSLLTALVHHKNYPKDAARVTVAACYGTFAVVQLLTLWLFNGQQLVVPVFDNVIYLTIAVMIFGLIDETVYSQIKAEKYRQIFALFLALSGAVLIARSL</sequence>
<comment type="caution">
    <text evidence="7">The sequence shown here is derived from an EMBL/GenBank/DDBJ whole genome shotgun (WGS) entry which is preliminary data.</text>
</comment>
<proteinExistence type="inferred from homology"/>
<accession>A0A177M0S2</accession>
<evidence type="ECO:0000256" key="1">
    <source>
        <dbReference type="ARBA" id="ARBA00004141"/>
    </source>
</evidence>
<keyword evidence="6" id="KW-1003">Cell membrane</keyword>
<dbReference type="Proteomes" id="UP000077763">
    <property type="component" value="Unassembled WGS sequence"/>
</dbReference>
<feature type="transmembrane region" description="Helical" evidence="6">
    <location>
        <begin position="224"/>
        <end position="240"/>
    </location>
</feature>
<feature type="transmembrane region" description="Helical" evidence="6">
    <location>
        <begin position="7"/>
        <end position="32"/>
    </location>
</feature>
<evidence type="ECO:0000313" key="7">
    <source>
        <dbReference type="EMBL" id="OAH98418.1"/>
    </source>
</evidence>
<evidence type="ECO:0000256" key="2">
    <source>
        <dbReference type="ARBA" id="ARBA00009142"/>
    </source>
</evidence>
<dbReference type="AlphaFoldDB" id="A0A177M0S2"/>
<dbReference type="RefSeq" id="WP_064038357.1">
    <property type="nucleotide sequence ID" value="NZ_LUUH01000088.1"/>
</dbReference>
<feature type="transmembrane region" description="Helical" evidence="6">
    <location>
        <begin position="38"/>
        <end position="58"/>
    </location>
</feature>
<dbReference type="InterPro" id="IPR002781">
    <property type="entry name" value="TM_pro_TauE-like"/>
</dbReference>
<feature type="transmembrane region" description="Helical" evidence="6">
    <location>
        <begin position="79"/>
        <end position="106"/>
    </location>
</feature>
<organism evidence="7 8">
    <name type="scientific">Methylomonas methanica</name>
    <dbReference type="NCBI Taxonomy" id="421"/>
    <lineage>
        <taxon>Bacteria</taxon>
        <taxon>Pseudomonadati</taxon>
        <taxon>Pseudomonadota</taxon>
        <taxon>Gammaproteobacteria</taxon>
        <taxon>Methylococcales</taxon>
        <taxon>Methylococcaceae</taxon>
        <taxon>Methylomonas</taxon>
    </lineage>
</organism>
<feature type="transmembrane region" description="Helical" evidence="6">
    <location>
        <begin position="194"/>
        <end position="212"/>
    </location>
</feature>
<comment type="subcellular location">
    <subcellularLocation>
        <location evidence="6">Cell membrane</location>
        <topology evidence="6">Multi-pass membrane protein</topology>
    </subcellularLocation>
    <subcellularLocation>
        <location evidence="1">Membrane</location>
        <topology evidence="1">Multi-pass membrane protein</topology>
    </subcellularLocation>
</comment>
<evidence type="ECO:0000256" key="6">
    <source>
        <dbReference type="RuleBase" id="RU363041"/>
    </source>
</evidence>